<accession>A0A835LVL1</accession>
<keyword evidence="1" id="KW-1133">Transmembrane helix</keyword>
<dbReference type="EMBL" id="JADFTS010000005">
    <property type="protein sequence ID" value="KAF9604899.1"/>
    <property type="molecule type" value="Genomic_DNA"/>
</dbReference>
<evidence type="ECO:0008006" key="4">
    <source>
        <dbReference type="Google" id="ProtNLM"/>
    </source>
</evidence>
<keyword evidence="1" id="KW-0472">Membrane</keyword>
<protein>
    <recommendedName>
        <fullName evidence="4">Protein S-acyltransferase 10</fullName>
    </recommendedName>
</protein>
<organism evidence="2 3">
    <name type="scientific">Coptis chinensis</name>
    <dbReference type="NCBI Taxonomy" id="261450"/>
    <lineage>
        <taxon>Eukaryota</taxon>
        <taxon>Viridiplantae</taxon>
        <taxon>Streptophyta</taxon>
        <taxon>Embryophyta</taxon>
        <taxon>Tracheophyta</taxon>
        <taxon>Spermatophyta</taxon>
        <taxon>Magnoliopsida</taxon>
        <taxon>Ranunculales</taxon>
        <taxon>Ranunculaceae</taxon>
        <taxon>Coptidoideae</taxon>
        <taxon>Coptis</taxon>
    </lineage>
</organism>
<feature type="transmembrane region" description="Helical" evidence="1">
    <location>
        <begin position="38"/>
        <end position="58"/>
    </location>
</feature>
<gene>
    <name evidence="2" type="ORF">IFM89_011181</name>
</gene>
<dbReference type="Proteomes" id="UP000631114">
    <property type="component" value="Unassembled WGS sequence"/>
</dbReference>
<name>A0A835LVL1_9MAGN</name>
<evidence type="ECO:0000313" key="3">
    <source>
        <dbReference type="Proteomes" id="UP000631114"/>
    </source>
</evidence>
<reference evidence="2 3" key="1">
    <citation type="submission" date="2020-10" db="EMBL/GenBank/DDBJ databases">
        <title>The Coptis chinensis genome and diversification of protoberbering-type alkaloids.</title>
        <authorList>
            <person name="Wang B."/>
            <person name="Shu S."/>
            <person name="Song C."/>
            <person name="Liu Y."/>
        </authorList>
    </citation>
    <scope>NUCLEOTIDE SEQUENCE [LARGE SCALE GENOMIC DNA]</scope>
    <source>
        <strain evidence="2">HL-2020</strain>
        <tissue evidence="2">Leaf</tissue>
    </source>
</reference>
<sequence length="342" mass="39330">MMTRLDLCSQVRETWDRSYERFYELFPCMADPGRRSSLALKVALVCIHLVFVGVIFLFDNDLIDKTRKEAWYTAIYLLLLVAALAQYFFTSGSSPGYVLDAMRVANETHFVFSNMSATSNIMIIKQRQSASRKNGSFIIAIEGSHSGRSAPGANYTPWTKLVMDMYPPGSSIRFYVNVHYTILASQPLFVVKREEAGLVPTVISCRWYILEETALTIWTGVLYISYLKAKFARAWWKDGIVILFFSTLSICLVFLLLLLIFHSYLVLTNQTTYELVRRRRIPYLRGIPERLYPFSRGICKNVYNFCCARSSIYNVEPLPTAQELEFKLKPYTCCDVLSCRCC</sequence>
<evidence type="ECO:0000313" key="2">
    <source>
        <dbReference type="EMBL" id="KAF9604899.1"/>
    </source>
</evidence>
<feature type="transmembrane region" description="Helical" evidence="1">
    <location>
        <begin position="70"/>
        <end position="89"/>
    </location>
</feature>
<feature type="transmembrane region" description="Helical" evidence="1">
    <location>
        <begin position="239"/>
        <end position="267"/>
    </location>
</feature>
<proteinExistence type="predicted"/>
<feature type="transmembrane region" description="Helical" evidence="1">
    <location>
        <begin position="207"/>
        <end position="227"/>
    </location>
</feature>
<evidence type="ECO:0000256" key="1">
    <source>
        <dbReference type="SAM" id="Phobius"/>
    </source>
</evidence>
<keyword evidence="1" id="KW-0812">Transmembrane</keyword>
<comment type="caution">
    <text evidence="2">The sequence shown here is derived from an EMBL/GenBank/DDBJ whole genome shotgun (WGS) entry which is preliminary data.</text>
</comment>
<keyword evidence="3" id="KW-1185">Reference proteome</keyword>
<dbReference type="OrthoDB" id="9909019at2759"/>
<dbReference type="AlphaFoldDB" id="A0A835LVL1"/>